<keyword evidence="5" id="KW-0325">Glycoprotein</keyword>
<reference evidence="6 7" key="1">
    <citation type="submission" date="2022-05" db="EMBL/GenBank/DDBJ databases">
        <authorList>
            <consortium name="Genoscope - CEA"/>
            <person name="William W."/>
        </authorList>
    </citation>
    <scope>NUCLEOTIDE SEQUENCE [LARGE SCALE GENOMIC DNA]</scope>
</reference>
<evidence type="ECO:0000256" key="3">
    <source>
        <dbReference type="ARBA" id="ARBA00022525"/>
    </source>
</evidence>
<comment type="subcellular location">
    <subcellularLocation>
        <location evidence="1">Secreted</location>
    </subcellularLocation>
</comment>
<evidence type="ECO:0000313" key="6">
    <source>
        <dbReference type="EMBL" id="CAH3178183.1"/>
    </source>
</evidence>
<dbReference type="Pfam" id="PF17065">
    <property type="entry name" value="UPF0669"/>
    <property type="match status" value="1"/>
</dbReference>
<keyword evidence="4" id="KW-0732">Signal</keyword>
<comment type="similarity">
    <text evidence="2">Belongs to the UPF0669 family.</text>
</comment>
<accession>A0ABN8RHC0</accession>
<proteinExistence type="inferred from homology"/>
<evidence type="ECO:0000256" key="5">
    <source>
        <dbReference type="ARBA" id="ARBA00023180"/>
    </source>
</evidence>
<evidence type="ECO:0000256" key="4">
    <source>
        <dbReference type="ARBA" id="ARBA00022729"/>
    </source>
</evidence>
<name>A0ABN8RHC0_9CNID</name>
<dbReference type="InterPro" id="IPR031420">
    <property type="entry name" value="UPF0669"/>
</dbReference>
<evidence type="ECO:0000256" key="1">
    <source>
        <dbReference type="ARBA" id="ARBA00004613"/>
    </source>
</evidence>
<dbReference type="Proteomes" id="UP001159427">
    <property type="component" value="Unassembled WGS sequence"/>
</dbReference>
<dbReference type="PANTHER" id="PTHR31703:SF2">
    <property type="entry name" value="UPF0669 PROTEIN C6ORF120"/>
    <property type="match status" value="1"/>
</dbReference>
<keyword evidence="7" id="KW-1185">Reference proteome</keyword>
<evidence type="ECO:0000256" key="2">
    <source>
        <dbReference type="ARBA" id="ARBA00008960"/>
    </source>
</evidence>
<dbReference type="EMBL" id="CALNXI010001844">
    <property type="protein sequence ID" value="CAH3178183.1"/>
    <property type="molecule type" value="Genomic_DNA"/>
</dbReference>
<organism evidence="6 7">
    <name type="scientific">Porites evermanni</name>
    <dbReference type="NCBI Taxonomy" id="104178"/>
    <lineage>
        <taxon>Eukaryota</taxon>
        <taxon>Metazoa</taxon>
        <taxon>Cnidaria</taxon>
        <taxon>Anthozoa</taxon>
        <taxon>Hexacorallia</taxon>
        <taxon>Scleractinia</taxon>
        <taxon>Fungiina</taxon>
        <taxon>Poritidae</taxon>
        <taxon>Porites</taxon>
    </lineage>
</organism>
<protein>
    <submittedName>
        <fullName evidence="6">Uncharacterized protein</fullName>
    </submittedName>
</protein>
<dbReference type="PANTHER" id="PTHR31703">
    <property type="entry name" value="UPF0669 PROTEIN C6ORF120"/>
    <property type="match status" value="1"/>
</dbReference>
<gene>
    <name evidence="6" type="ORF">PEVE_00011633</name>
</gene>
<dbReference type="Gene3D" id="2.60.120.380">
    <property type="match status" value="1"/>
</dbReference>
<keyword evidence="3" id="KW-0964">Secreted</keyword>
<comment type="caution">
    <text evidence="6">The sequence shown here is derived from an EMBL/GenBank/DDBJ whole genome shotgun (WGS) entry which is preliminary data.</text>
</comment>
<sequence>MSVKSGKAQACSLIFHLSQFDRETQGSWYIAGSTFCYDQAVMELSSWFHLVIFLLTGLVSCEYIIQTFDGEIGAGNFTYFTLKKEGDITLILESLEGDADIYVSQNNPKPDYDNYDLKSATCGDDIVTIPSYYKRPIAISVYGHVYAPLSKYTMKVLMDYSTEDSEGPSYENEESQESLIWTLFVNILKIILEILL</sequence>
<evidence type="ECO:0000313" key="7">
    <source>
        <dbReference type="Proteomes" id="UP001159427"/>
    </source>
</evidence>